<gene>
    <name evidence="1" type="ORF">OKW85_09115</name>
</gene>
<dbReference type="RefSeq" id="WP_265138001.1">
    <property type="nucleotide sequence ID" value="NZ_CP110418.1"/>
</dbReference>
<name>A0AA47AI18_9FIRM</name>
<protein>
    <submittedName>
        <fullName evidence="1">Uncharacterized protein</fullName>
    </submittedName>
</protein>
<accession>A0AA47AI18</accession>
<dbReference type="Proteomes" id="UP001164244">
    <property type="component" value="Chromosome"/>
</dbReference>
<evidence type="ECO:0000313" key="2">
    <source>
        <dbReference type="Proteomes" id="UP001164244"/>
    </source>
</evidence>
<proteinExistence type="predicted"/>
<sequence length="110" mass="13167">MEPLDLSNEILLEDILDTNEYVHSEKRNLVKAVIEHFPPHSVIYFLEFVENSTCENKYYGYIFNKTENKIYQFSFIDNKNFKNVKLNIRHKDRKKLTKKDILGLDIIDLL</sequence>
<dbReference type="KEGG" id="vrg:OKW85_09115"/>
<dbReference type="AlphaFoldDB" id="A0AA47AI18"/>
<reference evidence="1" key="1">
    <citation type="submission" date="2022-11" db="EMBL/GenBank/DDBJ databases">
        <title>Complete genome sequence of Veillonella rogosae KCOM 3468 isolated from human Subgingival dental plaque of Chronic peridontitis Lesion.</title>
        <authorList>
            <person name="Park S.-N."/>
            <person name="Lim Y.K."/>
            <person name="Kook J.-K."/>
        </authorList>
    </citation>
    <scope>NUCLEOTIDE SEQUENCE</scope>
    <source>
        <strain evidence="1">KCOM 3468</strain>
    </source>
</reference>
<organism evidence="1 2">
    <name type="scientific">Veillonella rogosae</name>
    <dbReference type="NCBI Taxonomy" id="423477"/>
    <lineage>
        <taxon>Bacteria</taxon>
        <taxon>Bacillati</taxon>
        <taxon>Bacillota</taxon>
        <taxon>Negativicutes</taxon>
        <taxon>Veillonellales</taxon>
        <taxon>Veillonellaceae</taxon>
        <taxon>Veillonella</taxon>
    </lineage>
</organism>
<dbReference type="EMBL" id="CP110418">
    <property type="protein sequence ID" value="UZG50837.1"/>
    <property type="molecule type" value="Genomic_DNA"/>
</dbReference>
<evidence type="ECO:0000313" key="1">
    <source>
        <dbReference type="EMBL" id="UZG50837.1"/>
    </source>
</evidence>